<proteinExistence type="predicted"/>
<protein>
    <submittedName>
        <fullName evidence="1">Uncharacterized protein</fullName>
    </submittedName>
</protein>
<accession>A0A644YCL4</accession>
<sequence>MRIFLNHLMYYDFKKEYFTYLKYDDFLEKIIVHKNYSPRHIEYYIKQYISKEPSNCYHFYQSFYKYLNNPQAYWNEIFKNKTSDTSQLILLLLLISSDPIDIKDLESMFEATQEDVRKVLNKNIQPLDFHSEINILQDFYLVTEERDYSDQIVICFQSPGIKDFLLEYLRTEGRLWIKPLIENALFFNQLNFIFDTKESKVEDYNTDISLFGQKIVLSEALQRCLKKKMLDEFHKLNFCTTEEREFTGEFIKGHLPEEAKYWKLILLNRFFPISDEKNRDVKDFIVDEVCNDIEDYKGDEKIVNWLSMPEFPRVIKLVQPFMVFNPTKLIEDFYESITFTREFDSFYEFKDIFPKEFDRFIAENIVKIRKDIRYQIIDDIEYYDEFRMDFEFDIHLDFHIGDVCKKYGVRLTSKFIKEIREAAGKSFDNFTKRRTKTKKAKKSADLRKNKSEPRKFSEIVTEYLPEELHREFNAIQYLKEIKRDKNSIRSVICELKKDESILKVFTDNEQIFSSVLEFIIQKNLEVNSYNYYTIMDTFFIHYCESNGLDPEILKHIFLELSENSFNYDYSITKTQLDGLLKKYNLPGESSIFYPVLVPNKHWFKFSSYDMKVYFILEYLNAIIDDDQFKEEVIHYSDVINDSNILKILTFVCAKRVRDVIVIPELNRFLSKIDTTSDKAVVLCFLKFFNVEVELEWYKRNKSFINYCSSNSESFFEIIFSYLEIDFGLSFLDVFFCKEYFSKDNINRFFIITKNYSDLYKRIIHTVERKNRVSIVTEEEITCFYINLFDFASNEENYILLKEIGLEKYVLSQFEAIRRAIEK</sequence>
<name>A0A644YCL4_9ZZZZ</name>
<gene>
    <name evidence="1" type="ORF">SDC9_72128</name>
</gene>
<dbReference type="EMBL" id="VSSQ01004542">
    <property type="protein sequence ID" value="MPM25631.1"/>
    <property type="molecule type" value="Genomic_DNA"/>
</dbReference>
<dbReference type="AlphaFoldDB" id="A0A644YCL4"/>
<organism evidence="1">
    <name type="scientific">bioreactor metagenome</name>
    <dbReference type="NCBI Taxonomy" id="1076179"/>
    <lineage>
        <taxon>unclassified sequences</taxon>
        <taxon>metagenomes</taxon>
        <taxon>ecological metagenomes</taxon>
    </lineage>
</organism>
<evidence type="ECO:0000313" key="1">
    <source>
        <dbReference type="EMBL" id="MPM25631.1"/>
    </source>
</evidence>
<reference evidence="1" key="1">
    <citation type="submission" date="2019-08" db="EMBL/GenBank/DDBJ databases">
        <authorList>
            <person name="Kucharzyk K."/>
            <person name="Murdoch R.W."/>
            <person name="Higgins S."/>
            <person name="Loffler F."/>
        </authorList>
    </citation>
    <scope>NUCLEOTIDE SEQUENCE</scope>
</reference>
<comment type="caution">
    <text evidence="1">The sequence shown here is derived from an EMBL/GenBank/DDBJ whole genome shotgun (WGS) entry which is preliminary data.</text>
</comment>